<organism evidence="1">
    <name type="scientific">Mycoplasma anserisalpingitidis</name>
    <dbReference type="NCBI Taxonomy" id="519450"/>
    <lineage>
        <taxon>Bacteria</taxon>
        <taxon>Bacillati</taxon>
        <taxon>Mycoplasmatota</taxon>
        <taxon>Mollicutes</taxon>
        <taxon>Mycoplasmataceae</taxon>
        <taxon>Mycoplasma</taxon>
    </lineage>
</organism>
<evidence type="ECO:0008006" key="2">
    <source>
        <dbReference type="Google" id="ProtNLM"/>
    </source>
</evidence>
<sequence length="620" mass="74762">MKEIQIEKIHLANWNPRFNNINKMNYDFVDKFTKMDKNYSLETEINIIAELLNDDYNSFLELFQSISKKCYLPLHNHLYLIKNKENYIVIDGNRRVACIKLLKNYQKYYEYIDKYLKNNNNNKNSYTKKLTELFEFINSQIISKDISKFNIKDTLSTSEYELRSNNLDISNLIFAKNQNQNEQVGGLNWRIGKYYYDIWTIFNNEKWFKTSDFEKTDARILFNRFSKELYRDYKQSALIIQYLNSLKISEKDLEYEIRNIKEVEHLTIKNINYLIKQILYSLNRKLKTEKYINLKFDETKRKYINLGVLDIDKIFYFINESIKKQYLLNDLTICRLWDANKFFEKIFNISEPALIQTKKDFMENFNFLSESELKRLKNEVKDENILKLIVLRLQYFNYSEIIIKQLYNMNAHNILTFLFPEKEQNENKLVEFSSLFAKDTAKYSKLVLEFILKMIIYEALKSKENYNKVEHISFYNKVINKMDNKLISTFEIFDNDLISIFYNRILPTELSELKNRNDIFGNKIFNDTFKTFFNEEIDVYKILNFIDKLNNTPRIFNLNIHTGDFNKHVKSICEIIKNNNNILKDLLHIICGIRRNSKIKIIFNELTENAYTDEWNDTLI</sequence>
<dbReference type="AlphaFoldDB" id="A0A8F2DF20"/>
<dbReference type="EMBL" id="MT872810">
    <property type="protein sequence ID" value="QWS78910.1"/>
    <property type="molecule type" value="Genomic_DNA"/>
</dbReference>
<reference evidence="1" key="1">
    <citation type="journal article" date="2021" name="Infect. Genet. Evol.">
        <title>Novel prophage-like sequences in Mycoplasma anserisalpingitidis.</title>
        <authorList>
            <person name="Kovacs A.B."/>
            <person name="Wehmann E."/>
            <person name="Svab D."/>
            <person name="Beko K."/>
            <person name="Grozner D."/>
            <person name="Mitter A."/>
            <person name="Bali K."/>
            <person name="Morrow C.J."/>
            <person name="Banyai K."/>
            <person name="Gyuranecz M."/>
        </authorList>
    </citation>
    <scope>NUCLEOTIDE SEQUENCE</scope>
    <source>
        <strain evidence="1">MYCAV342</strain>
    </source>
</reference>
<evidence type="ECO:0000313" key="1">
    <source>
        <dbReference type="EMBL" id="QWS78910.1"/>
    </source>
</evidence>
<proteinExistence type="predicted"/>
<name>A0A8F2DF20_9MOLU</name>
<protein>
    <recommendedName>
        <fullName evidence="2">DUF262 domain-containing protein</fullName>
    </recommendedName>
</protein>
<accession>A0A8F2DF20</accession>